<organism evidence="3 4">
    <name type="scientific">Duganella aceris</name>
    <dbReference type="NCBI Taxonomy" id="2703883"/>
    <lineage>
        <taxon>Bacteria</taxon>
        <taxon>Pseudomonadati</taxon>
        <taxon>Pseudomonadota</taxon>
        <taxon>Betaproteobacteria</taxon>
        <taxon>Burkholderiales</taxon>
        <taxon>Oxalobacteraceae</taxon>
        <taxon>Telluria group</taxon>
        <taxon>Duganella</taxon>
    </lineage>
</organism>
<gene>
    <name evidence="3" type="ORF">GW587_10875</name>
</gene>
<dbReference type="InterPro" id="IPR050194">
    <property type="entry name" value="Glycosyltransferase_grp1"/>
</dbReference>
<dbReference type="RefSeq" id="WP_166102287.1">
    <property type="nucleotide sequence ID" value="NZ_JAADJT010000004.1"/>
</dbReference>
<dbReference type="PANTHER" id="PTHR45947">
    <property type="entry name" value="SULFOQUINOVOSYL TRANSFERASE SQD2"/>
    <property type="match status" value="1"/>
</dbReference>
<keyword evidence="4" id="KW-1185">Reference proteome</keyword>
<dbReference type="Proteomes" id="UP000666369">
    <property type="component" value="Unassembled WGS sequence"/>
</dbReference>
<dbReference type="InterPro" id="IPR001296">
    <property type="entry name" value="Glyco_trans_1"/>
</dbReference>
<accession>A0ABX0FJL3</accession>
<comment type="caution">
    <text evidence="3">The sequence shown here is derived from an EMBL/GenBank/DDBJ whole genome shotgun (WGS) entry which is preliminary data.</text>
</comment>
<reference evidence="4" key="2">
    <citation type="submission" date="2023-07" db="EMBL/GenBank/DDBJ databases">
        <title>Duganella aceri sp. nov., isolated from tree sap.</title>
        <authorList>
            <person name="Kim I.S."/>
        </authorList>
    </citation>
    <scope>NUCLEOTIDE SEQUENCE [LARGE SCALE GENOMIC DNA]</scope>
    <source>
        <strain evidence="4">SAP-35</strain>
    </source>
</reference>
<proteinExistence type="predicted"/>
<dbReference type="PANTHER" id="PTHR45947:SF13">
    <property type="entry name" value="TRANSFERASE"/>
    <property type="match status" value="1"/>
</dbReference>
<evidence type="ECO:0000259" key="2">
    <source>
        <dbReference type="Pfam" id="PF13439"/>
    </source>
</evidence>
<dbReference type="Gene3D" id="3.40.50.2000">
    <property type="entry name" value="Glycogen Phosphorylase B"/>
    <property type="match status" value="2"/>
</dbReference>
<dbReference type="Pfam" id="PF00534">
    <property type="entry name" value="Glycos_transf_1"/>
    <property type="match status" value="1"/>
</dbReference>
<evidence type="ECO:0000313" key="3">
    <source>
        <dbReference type="EMBL" id="NGZ84759.1"/>
    </source>
</evidence>
<reference evidence="3 4" key="1">
    <citation type="submission" date="2020-01" db="EMBL/GenBank/DDBJ databases">
        <authorList>
            <person name="Lee S.D."/>
        </authorList>
    </citation>
    <scope>NUCLEOTIDE SEQUENCE [LARGE SCALE GENOMIC DNA]</scope>
    <source>
        <strain evidence="3 4">SAP-35</strain>
    </source>
</reference>
<protein>
    <submittedName>
        <fullName evidence="3">Glycosyltransferase family 4 protein</fullName>
    </submittedName>
</protein>
<evidence type="ECO:0000313" key="4">
    <source>
        <dbReference type="Proteomes" id="UP000666369"/>
    </source>
</evidence>
<dbReference type="SUPFAM" id="SSF53756">
    <property type="entry name" value="UDP-Glycosyltransferase/glycogen phosphorylase"/>
    <property type="match status" value="1"/>
</dbReference>
<sequence>MKVLIVHNRYQLRGGEDVVAEAETALLRANGVEVSVYQRSNDELRRMPAALAALSTVWSQRAAREIGALCDRERPDLIHFHNTFPLVSAAPYWTAAARHIPVVQTLHNFRLLCPQAMLLRDGAPCHDCVGRLPWRAVTRRCYHGSAAQSGVAAAALVAHRVIGSYRRRVQAYIALSCFSRAQYILGGLPEQRIHVKPNFVADSGEAAPLKRSGGLFVGRLSAEKGVAALIDAAALLGERAGALRVVGDGPLAASVRTTFGDGYLGPRSPAQVGALMRASSFLVAPSTCLETFGLVAIESFAAGLPVIASGHGGLGELIEDGVTGLHVRPGDAADLARKIAWARGHPEAMAAMGRAARARYLALYTPQRNFKLLHSIYQHVLSSGDHHA</sequence>
<dbReference type="InterPro" id="IPR028098">
    <property type="entry name" value="Glyco_trans_4-like_N"/>
</dbReference>
<dbReference type="CDD" id="cd03801">
    <property type="entry name" value="GT4_PimA-like"/>
    <property type="match status" value="1"/>
</dbReference>
<dbReference type="Pfam" id="PF13439">
    <property type="entry name" value="Glyco_transf_4"/>
    <property type="match status" value="1"/>
</dbReference>
<feature type="domain" description="Glycosyltransferase subfamily 4-like N-terminal" evidence="2">
    <location>
        <begin position="17"/>
        <end position="200"/>
    </location>
</feature>
<feature type="domain" description="Glycosyl transferase family 1" evidence="1">
    <location>
        <begin position="215"/>
        <end position="358"/>
    </location>
</feature>
<name>A0ABX0FJL3_9BURK</name>
<dbReference type="EMBL" id="JAADJT010000004">
    <property type="protein sequence ID" value="NGZ84759.1"/>
    <property type="molecule type" value="Genomic_DNA"/>
</dbReference>
<evidence type="ECO:0000259" key="1">
    <source>
        <dbReference type="Pfam" id="PF00534"/>
    </source>
</evidence>